<dbReference type="EMBL" id="MBFS01000190">
    <property type="protein sequence ID" value="PVV03790.1"/>
    <property type="molecule type" value="Genomic_DNA"/>
</dbReference>
<sequence length="216" mass="24907">MDWLQYKTAVPFPQDLYYKKKSNAERMYLEIKNEREKVQYFDSEPVKKKGKKQVVVEQEENAADEEARPSLEEEIALVDRVSNADRSGDLTLLERKLDRTLYLIVKDATKNNEWRFPTSSLQENEVLYDSVQRSIEEISNPDIETLVVGRGPIGHMIEKSKNSDLESKVFFLKAHILSGQVNSEKVGEFAWVCKEEIEKMADASYYATIKDMLSAA</sequence>
<reference evidence="1 2" key="1">
    <citation type="journal article" date="2018" name="MBio">
        <title>Comparative Genomics Reveals the Core Gene Toolbox for the Fungus-Insect Symbiosis.</title>
        <authorList>
            <person name="Wang Y."/>
            <person name="Stata M."/>
            <person name="Wang W."/>
            <person name="Stajich J.E."/>
            <person name="White M.M."/>
            <person name="Moncalvo J.M."/>
        </authorList>
    </citation>
    <scope>NUCLEOTIDE SEQUENCE [LARGE SCALE GENOMIC DNA]</scope>
    <source>
        <strain evidence="1 2">SC-DP-2</strain>
    </source>
</reference>
<dbReference type="Proteomes" id="UP000245609">
    <property type="component" value="Unassembled WGS sequence"/>
</dbReference>
<dbReference type="GO" id="GO:0005762">
    <property type="term" value="C:mitochondrial large ribosomal subunit"/>
    <property type="evidence" value="ECO:0007669"/>
    <property type="project" value="TreeGrafter"/>
</dbReference>
<dbReference type="Gene3D" id="3.90.79.10">
    <property type="entry name" value="Nucleoside Triphosphate Pyrophosphohydrolase"/>
    <property type="match status" value="1"/>
</dbReference>
<comment type="caution">
    <text evidence="1">The sequence shown here is derived from an EMBL/GenBank/DDBJ whole genome shotgun (WGS) entry which is preliminary data.</text>
</comment>
<protein>
    <recommendedName>
        <fullName evidence="3">Ribosomal protein L46 N-terminal domain-containing protein</fullName>
    </recommendedName>
</protein>
<evidence type="ECO:0000313" key="1">
    <source>
        <dbReference type="EMBL" id="PVV03790.1"/>
    </source>
</evidence>
<dbReference type="CDD" id="cd04661">
    <property type="entry name" value="NUDIX_MRP_L46"/>
    <property type="match status" value="1"/>
</dbReference>
<accession>A0A2T9ZGU8</accession>
<dbReference type="InterPro" id="IPR015797">
    <property type="entry name" value="NUDIX_hydrolase-like_dom_sf"/>
</dbReference>
<dbReference type="AlphaFoldDB" id="A0A2T9ZGU8"/>
<keyword evidence="2" id="KW-1185">Reference proteome</keyword>
<evidence type="ECO:0000313" key="2">
    <source>
        <dbReference type="Proteomes" id="UP000245609"/>
    </source>
</evidence>
<dbReference type="GO" id="GO:0003735">
    <property type="term" value="F:structural constituent of ribosome"/>
    <property type="evidence" value="ECO:0007669"/>
    <property type="project" value="InterPro"/>
</dbReference>
<dbReference type="PANTHER" id="PTHR13124">
    <property type="entry name" value="39S RIBOSOMAL PROTEIN L46, MITOCHONDRIAL PRECURSOR-RELATED"/>
    <property type="match status" value="1"/>
</dbReference>
<dbReference type="InterPro" id="IPR033650">
    <property type="entry name" value="Ribosomal_mL46_NUDIX"/>
</dbReference>
<proteinExistence type="predicted"/>
<gene>
    <name evidence="1" type="ORF">BB560_001717</name>
</gene>
<dbReference type="SUPFAM" id="SSF55811">
    <property type="entry name" value="Nudix"/>
    <property type="match status" value="1"/>
</dbReference>
<evidence type="ECO:0008006" key="3">
    <source>
        <dbReference type="Google" id="ProtNLM"/>
    </source>
</evidence>
<dbReference type="STRING" id="133381.A0A2T9ZGU8"/>
<organism evidence="1 2">
    <name type="scientific">Smittium megazygosporum</name>
    <dbReference type="NCBI Taxonomy" id="133381"/>
    <lineage>
        <taxon>Eukaryota</taxon>
        <taxon>Fungi</taxon>
        <taxon>Fungi incertae sedis</taxon>
        <taxon>Zoopagomycota</taxon>
        <taxon>Kickxellomycotina</taxon>
        <taxon>Harpellomycetes</taxon>
        <taxon>Harpellales</taxon>
        <taxon>Legeriomycetaceae</taxon>
        <taxon>Smittium</taxon>
    </lineage>
</organism>
<dbReference type="OrthoDB" id="414075at2759"/>
<dbReference type="PANTHER" id="PTHR13124:SF12">
    <property type="entry name" value="LARGE RIBOSOMAL SUBUNIT PROTEIN ML46"/>
    <property type="match status" value="1"/>
</dbReference>
<dbReference type="InterPro" id="IPR040008">
    <property type="entry name" value="Ribosomal_mL46"/>
</dbReference>
<name>A0A2T9ZGU8_9FUNG</name>